<dbReference type="AlphaFoldDB" id="A0A2A2LC56"/>
<evidence type="ECO:0008006" key="3">
    <source>
        <dbReference type="Google" id="ProtNLM"/>
    </source>
</evidence>
<reference evidence="1 2" key="1">
    <citation type="journal article" date="2017" name="Curr. Biol.">
        <title>Genome architecture and evolution of a unichromosomal asexual nematode.</title>
        <authorList>
            <person name="Fradin H."/>
            <person name="Zegar C."/>
            <person name="Gutwein M."/>
            <person name="Lucas J."/>
            <person name="Kovtun M."/>
            <person name="Corcoran D."/>
            <person name="Baugh L.R."/>
            <person name="Kiontke K."/>
            <person name="Gunsalus K."/>
            <person name="Fitch D.H."/>
            <person name="Piano F."/>
        </authorList>
    </citation>
    <scope>NUCLEOTIDE SEQUENCE [LARGE SCALE GENOMIC DNA]</scope>
    <source>
        <strain evidence="1">PF1309</strain>
    </source>
</reference>
<accession>A0A2A2LC56</accession>
<evidence type="ECO:0000313" key="2">
    <source>
        <dbReference type="Proteomes" id="UP000218231"/>
    </source>
</evidence>
<dbReference type="InterPro" id="IPR013320">
    <property type="entry name" value="ConA-like_dom_sf"/>
</dbReference>
<evidence type="ECO:0000313" key="1">
    <source>
        <dbReference type="EMBL" id="PAV83637.1"/>
    </source>
</evidence>
<organism evidence="1 2">
    <name type="scientific">Diploscapter pachys</name>
    <dbReference type="NCBI Taxonomy" id="2018661"/>
    <lineage>
        <taxon>Eukaryota</taxon>
        <taxon>Metazoa</taxon>
        <taxon>Ecdysozoa</taxon>
        <taxon>Nematoda</taxon>
        <taxon>Chromadorea</taxon>
        <taxon>Rhabditida</taxon>
        <taxon>Rhabditina</taxon>
        <taxon>Rhabditomorpha</taxon>
        <taxon>Rhabditoidea</taxon>
        <taxon>Rhabditidae</taxon>
        <taxon>Diploscapter</taxon>
    </lineage>
</organism>
<dbReference type="Proteomes" id="UP000218231">
    <property type="component" value="Unassembled WGS sequence"/>
</dbReference>
<dbReference type="SUPFAM" id="SSF49899">
    <property type="entry name" value="Concanavalin A-like lectins/glucanases"/>
    <property type="match status" value="1"/>
</dbReference>
<dbReference type="EMBL" id="LIAE01006940">
    <property type="protein sequence ID" value="PAV83637.1"/>
    <property type="molecule type" value="Genomic_DNA"/>
</dbReference>
<gene>
    <name evidence="1" type="ORF">WR25_21663</name>
</gene>
<proteinExistence type="predicted"/>
<protein>
    <recommendedName>
        <fullName evidence="3">MAM domain-containing protein</fullName>
    </recommendedName>
</protein>
<dbReference type="Gene3D" id="2.60.120.200">
    <property type="match status" value="1"/>
</dbReference>
<keyword evidence="2" id="KW-1185">Reference proteome</keyword>
<dbReference type="OrthoDB" id="5856014at2759"/>
<comment type="caution">
    <text evidence="1">The sequence shown here is derived from an EMBL/GenBank/DDBJ whole genome shotgun (WGS) entry which is preliminary data.</text>
</comment>
<name>A0A2A2LC56_9BILA</name>
<sequence length="555" mass="62385">MCCLSTRSSSTSCVHYQSPECTAQYQYASQQTGPVASPAYSNPISINTYQGLLGSYVTARAYSGTIPDDEYVRSDRDLSCINALSCSWQNVAGDQLDWLQGEGNVDSNRLQLISGSSVLPDHSFLLLGSTPRPPNHDGLFVSPLIGCQQSSGILSFRYWRSRSRTFSDEPDLDICTRSPIEKILEYCTTISPTPNHTVIASIPPILDPFQAVFVELIKIYDRFQIVLKGYGFENEPEGGLIIIDRIEYYGHVDTPDNCAPKNLDSNELEPLSAETEEGEDEKEIHLVSADVNKDFYDERHLVSNEINTRKAPQFPTVLPPAKIDEILKHEGQNFNETEEEEGGVGDEIIDDFDMESQNITKRDSEMKVVCRSLQCLYESSNFSCEYSRTGEGAKGEGHNVGWKISTLTKNIANPLTGIVKPPETNDYLYPFFVADFTGFRADPKENRYVLEAPKFNVNDESQTTYLSFKKYLATKGVYLSICEDFDGSKCFWNVYTNSIEPLERKWTKEVVLLPGQLTKFYIITWQSLSEKLNFGQVGLTEIGLFRDSQAEDPLC</sequence>